<dbReference type="GO" id="GO:0048471">
    <property type="term" value="C:perinuclear region of cytoplasm"/>
    <property type="evidence" value="ECO:0007669"/>
    <property type="project" value="TreeGrafter"/>
</dbReference>
<dbReference type="EMBL" id="GG662821">
    <property type="protein sequence ID" value="EWS76024.1"/>
    <property type="molecule type" value="Genomic_DNA"/>
</dbReference>
<sequence>MCDNNIFLYIKNRYNQISDEEICSLSEGLPKCTSLESFFIELIYNKVGQKGISALSKALSQCHKLSDLCLQISDNVFGSEGACILGDGLENQSVKQVVKEYLDYLKNCTTIENLAVYLYNSKTSTQGIIDLSNAIVNLVNLNTLRLDLRNNNITDPVKYELKEILDSMQKLVNQEIDY</sequence>
<keyword evidence="3" id="KW-0677">Repeat</keyword>
<dbReference type="AlphaFoldDB" id="W7XLC0"/>
<dbReference type="GO" id="GO:0005096">
    <property type="term" value="F:GTPase activator activity"/>
    <property type="evidence" value="ECO:0007669"/>
    <property type="project" value="UniProtKB-KW"/>
</dbReference>
<dbReference type="Gene3D" id="3.80.10.10">
    <property type="entry name" value="Ribonuclease Inhibitor"/>
    <property type="match status" value="2"/>
</dbReference>
<dbReference type="InterPro" id="IPR032675">
    <property type="entry name" value="LRR_dom_sf"/>
</dbReference>
<evidence type="ECO:0000256" key="1">
    <source>
        <dbReference type="ARBA" id="ARBA00022468"/>
    </source>
</evidence>
<dbReference type="GO" id="GO:0031267">
    <property type="term" value="F:small GTPase binding"/>
    <property type="evidence" value="ECO:0007669"/>
    <property type="project" value="TreeGrafter"/>
</dbReference>
<keyword evidence="2" id="KW-0433">Leucine-rich repeat</keyword>
<dbReference type="GeneID" id="24438630"/>
<keyword evidence="1" id="KW-0343">GTPase activation</keyword>
<protein>
    <recommendedName>
        <fullName evidence="6">Kinase domain protein</fullName>
    </recommendedName>
</protein>
<evidence type="ECO:0000256" key="3">
    <source>
        <dbReference type="ARBA" id="ARBA00022737"/>
    </source>
</evidence>
<gene>
    <name evidence="4" type="ORF">TTHERM_000370649</name>
</gene>
<dbReference type="OrthoDB" id="6500038at2759"/>
<dbReference type="PANTHER" id="PTHR24113">
    <property type="entry name" value="RAN GTPASE-ACTIVATING PROTEIN 1"/>
    <property type="match status" value="1"/>
</dbReference>
<name>W7XLC0_TETTS</name>
<proteinExistence type="predicted"/>
<keyword evidence="5" id="KW-1185">Reference proteome</keyword>
<dbReference type="SUPFAM" id="SSF52047">
    <property type="entry name" value="RNI-like"/>
    <property type="match status" value="1"/>
</dbReference>
<evidence type="ECO:0000256" key="2">
    <source>
        <dbReference type="ARBA" id="ARBA00022614"/>
    </source>
</evidence>
<dbReference type="PANTHER" id="PTHR24113:SF12">
    <property type="entry name" value="RAN GTPASE-ACTIVATING PROTEIN 1"/>
    <property type="match status" value="1"/>
</dbReference>
<accession>W7XLC0</accession>
<organism evidence="4 5">
    <name type="scientific">Tetrahymena thermophila (strain SB210)</name>
    <dbReference type="NCBI Taxonomy" id="312017"/>
    <lineage>
        <taxon>Eukaryota</taxon>
        <taxon>Sar</taxon>
        <taxon>Alveolata</taxon>
        <taxon>Ciliophora</taxon>
        <taxon>Intramacronucleata</taxon>
        <taxon>Oligohymenophorea</taxon>
        <taxon>Hymenostomatida</taxon>
        <taxon>Tetrahymenina</taxon>
        <taxon>Tetrahymenidae</taxon>
        <taxon>Tetrahymena</taxon>
    </lineage>
</organism>
<evidence type="ECO:0000313" key="4">
    <source>
        <dbReference type="EMBL" id="EWS76024.1"/>
    </source>
</evidence>
<evidence type="ECO:0008006" key="6">
    <source>
        <dbReference type="Google" id="ProtNLM"/>
    </source>
</evidence>
<dbReference type="Proteomes" id="UP000009168">
    <property type="component" value="Unassembled WGS sequence"/>
</dbReference>
<dbReference type="KEGG" id="tet:TTHERM_000370649"/>
<dbReference type="RefSeq" id="XP_012651462.1">
    <property type="nucleotide sequence ID" value="XM_012796008.1"/>
</dbReference>
<dbReference type="InParanoid" id="W7XLC0"/>
<reference evidence="5" key="1">
    <citation type="journal article" date="2006" name="PLoS Biol.">
        <title>Macronuclear genome sequence of the ciliate Tetrahymena thermophila, a model eukaryote.</title>
        <authorList>
            <person name="Eisen J.A."/>
            <person name="Coyne R.S."/>
            <person name="Wu M."/>
            <person name="Wu D."/>
            <person name="Thiagarajan M."/>
            <person name="Wortman J.R."/>
            <person name="Badger J.H."/>
            <person name="Ren Q."/>
            <person name="Amedeo P."/>
            <person name="Jones K.M."/>
            <person name="Tallon L.J."/>
            <person name="Delcher A.L."/>
            <person name="Salzberg S.L."/>
            <person name="Silva J.C."/>
            <person name="Haas B.J."/>
            <person name="Majoros W.H."/>
            <person name="Farzad M."/>
            <person name="Carlton J.M."/>
            <person name="Smith R.K. Jr."/>
            <person name="Garg J."/>
            <person name="Pearlman R.E."/>
            <person name="Karrer K.M."/>
            <person name="Sun L."/>
            <person name="Manning G."/>
            <person name="Elde N.C."/>
            <person name="Turkewitz A.P."/>
            <person name="Asai D.J."/>
            <person name="Wilkes D.E."/>
            <person name="Wang Y."/>
            <person name="Cai H."/>
            <person name="Collins K."/>
            <person name="Stewart B.A."/>
            <person name="Lee S.R."/>
            <person name="Wilamowska K."/>
            <person name="Weinberg Z."/>
            <person name="Ruzzo W.L."/>
            <person name="Wloga D."/>
            <person name="Gaertig J."/>
            <person name="Frankel J."/>
            <person name="Tsao C.-C."/>
            <person name="Gorovsky M.A."/>
            <person name="Keeling P.J."/>
            <person name="Waller R.F."/>
            <person name="Patron N.J."/>
            <person name="Cherry J.M."/>
            <person name="Stover N.A."/>
            <person name="Krieger C.J."/>
            <person name="del Toro C."/>
            <person name="Ryder H.F."/>
            <person name="Williamson S.C."/>
            <person name="Barbeau R.A."/>
            <person name="Hamilton E.P."/>
            <person name="Orias E."/>
        </authorList>
    </citation>
    <scope>NUCLEOTIDE SEQUENCE [LARGE SCALE GENOMIC DNA]</scope>
    <source>
        <strain evidence="5">SB210</strain>
    </source>
</reference>
<evidence type="ECO:0000313" key="5">
    <source>
        <dbReference type="Proteomes" id="UP000009168"/>
    </source>
</evidence>
<dbReference type="GO" id="GO:0006913">
    <property type="term" value="P:nucleocytoplasmic transport"/>
    <property type="evidence" value="ECO:0007669"/>
    <property type="project" value="TreeGrafter"/>
</dbReference>
<dbReference type="GO" id="GO:0005829">
    <property type="term" value="C:cytosol"/>
    <property type="evidence" value="ECO:0007669"/>
    <property type="project" value="TreeGrafter"/>
</dbReference>
<dbReference type="GO" id="GO:0005634">
    <property type="term" value="C:nucleus"/>
    <property type="evidence" value="ECO:0007669"/>
    <property type="project" value="TreeGrafter"/>
</dbReference>
<dbReference type="InterPro" id="IPR027038">
    <property type="entry name" value="RanGap"/>
</dbReference>